<evidence type="ECO:0000259" key="14">
    <source>
        <dbReference type="Pfam" id="PF20695"/>
    </source>
</evidence>
<evidence type="ECO:0000256" key="4">
    <source>
        <dbReference type="ARBA" id="ARBA00022643"/>
    </source>
</evidence>
<feature type="domain" description="3-octaprenyl-4-hydroxybenzoate carboxy-lyase-like C-terminal" evidence="15">
    <location>
        <begin position="324"/>
        <end position="461"/>
    </location>
</feature>
<dbReference type="GO" id="GO:0046281">
    <property type="term" value="P:cinnamic acid catabolic process"/>
    <property type="evidence" value="ECO:0007669"/>
    <property type="project" value="TreeGrafter"/>
</dbReference>
<sequence>MSSDAPHLCFRSFVDALKADNDLVEIDTPIDANLEAAAITRLVCETDDKAPLFNNIKGSYKGLFRILGAPASLRSSPKERYGRLARHLALPPTATMREIVDKILSAADRPGVPPVVVPTGPCKENSLVGDDIDLVNLIPSPMIHKSDGGKYIQTYGMHVIQSPDGSWTNWSIARAMVHGKRQLTGLVVDVQHIGKIHKMWKEQGRDVPWAVAFGVPPAAIMASSMPLPDGVSEADYIGAMTGSPLELVKCDTNDLYVPANAEIVMEGTISVTEKGPEGPFGEMHGYVFPGHVQPGPVYTINKITYRNNSILPMSACGRLTDETHTMIGVLAAAQIQKACQKHNLPILDAFAPFLGQATWVALRVDTAKLRAMKTNSKDFSKLVGEFLFREERAGYTIHRLLLVGEDIDVYNEKDVMWAFTTRCRPGMDEVVFEDVVGFQLIPYMGHGNGPSDRGGKVVSDCLMPTEYTTGRNWEAADFENSYPEDLKVKVRAEWEVMGFSKVN</sequence>
<evidence type="ECO:0000256" key="1">
    <source>
        <dbReference type="ARBA" id="ARBA00001936"/>
    </source>
</evidence>
<dbReference type="InterPro" id="IPR032903">
    <property type="entry name" value="FDC-like"/>
</dbReference>
<evidence type="ECO:0000313" key="16">
    <source>
        <dbReference type="EMBL" id="RFU30795.1"/>
    </source>
</evidence>
<dbReference type="InterPro" id="IPR048304">
    <property type="entry name" value="UbiD_Rift_dom"/>
</dbReference>
<evidence type="ECO:0000256" key="10">
    <source>
        <dbReference type="ARBA" id="ARBA00051594"/>
    </source>
</evidence>
<dbReference type="OrthoDB" id="4878259at2759"/>
<evidence type="ECO:0000256" key="9">
    <source>
        <dbReference type="ARBA" id="ARBA00049936"/>
    </source>
</evidence>
<dbReference type="Pfam" id="PF01977">
    <property type="entry name" value="UbiD"/>
    <property type="match status" value="1"/>
</dbReference>
<keyword evidence="5" id="KW-0479">Metal-binding</keyword>
<name>A0A3E2HBK5_SCYLI</name>
<evidence type="ECO:0000256" key="5">
    <source>
        <dbReference type="ARBA" id="ARBA00022723"/>
    </source>
</evidence>
<dbReference type="GO" id="GO:0046872">
    <property type="term" value="F:metal ion binding"/>
    <property type="evidence" value="ECO:0007669"/>
    <property type="project" value="UniProtKB-KW"/>
</dbReference>
<dbReference type="PANTHER" id="PTHR30108">
    <property type="entry name" value="3-OCTAPRENYL-4-HYDROXYBENZOATE CARBOXY-LYASE-RELATED"/>
    <property type="match status" value="1"/>
</dbReference>
<feature type="non-terminal residue" evidence="16">
    <location>
        <position position="1"/>
    </location>
</feature>
<keyword evidence="3" id="KW-0285">Flavoprotein</keyword>
<protein>
    <recommendedName>
        <fullName evidence="12">Ferulic acid decarboxylase 1</fullName>
        <ecNumber evidence="11">4.1.1.102</ecNumber>
    </recommendedName>
</protein>
<organism evidence="16 17">
    <name type="scientific">Scytalidium lignicola</name>
    <name type="common">Hyphomycete</name>
    <dbReference type="NCBI Taxonomy" id="5539"/>
    <lineage>
        <taxon>Eukaryota</taxon>
        <taxon>Fungi</taxon>
        <taxon>Dikarya</taxon>
        <taxon>Ascomycota</taxon>
        <taxon>Pezizomycotina</taxon>
        <taxon>Leotiomycetes</taxon>
        <taxon>Leotiomycetes incertae sedis</taxon>
        <taxon>Scytalidium</taxon>
    </lineage>
</organism>
<dbReference type="InterPro" id="IPR049383">
    <property type="entry name" value="UbiD-like_N"/>
</dbReference>
<evidence type="ECO:0000256" key="11">
    <source>
        <dbReference type="ARBA" id="ARBA00066982"/>
    </source>
</evidence>
<comment type="caution">
    <text evidence="16">The sequence shown here is derived from an EMBL/GenBank/DDBJ whole genome shotgun (WGS) entry which is preliminary data.</text>
</comment>
<dbReference type="GO" id="GO:0033494">
    <property type="term" value="P:ferulate metabolic process"/>
    <property type="evidence" value="ECO:0007669"/>
    <property type="project" value="TreeGrafter"/>
</dbReference>
<reference evidence="16 17" key="1">
    <citation type="submission" date="2018-05" db="EMBL/GenBank/DDBJ databases">
        <title>Draft genome sequence of Scytalidium lignicola DSM 105466, a ubiquitous saprotrophic fungus.</title>
        <authorList>
            <person name="Buettner E."/>
            <person name="Gebauer A.M."/>
            <person name="Hofrichter M."/>
            <person name="Liers C."/>
            <person name="Kellner H."/>
        </authorList>
    </citation>
    <scope>NUCLEOTIDE SEQUENCE [LARGE SCALE GENOMIC DNA]</scope>
    <source>
        <strain evidence="16 17">DSM 105466</strain>
    </source>
</reference>
<keyword evidence="7" id="KW-0464">Manganese</keyword>
<dbReference type="Gene3D" id="3.40.1670.10">
    <property type="entry name" value="UbiD C-terminal domain-like"/>
    <property type="match status" value="1"/>
</dbReference>
<evidence type="ECO:0000256" key="12">
    <source>
        <dbReference type="ARBA" id="ARBA00072003"/>
    </source>
</evidence>
<dbReference type="GO" id="GO:0016831">
    <property type="term" value="F:carboxy-lyase activity"/>
    <property type="evidence" value="ECO:0007669"/>
    <property type="project" value="UniProtKB-KW"/>
</dbReference>
<dbReference type="EC" id="4.1.1.102" evidence="11"/>
<proteinExistence type="inferred from homology"/>
<dbReference type="InterPro" id="IPR002830">
    <property type="entry name" value="UbiD"/>
</dbReference>
<evidence type="ECO:0000256" key="7">
    <source>
        <dbReference type="ARBA" id="ARBA00023211"/>
    </source>
</evidence>
<gene>
    <name evidence="16" type="ORF">B7463_g5536</name>
</gene>
<dbReference type="Gene3D" id="1.20.5.4570">
    <property type="match status" value="1"/>
</dbReference>
<feature type="domain" description="3-octaprenyl-4-hydroxybenzoate carboxy-lyase-like N-terminal" evidence="14">
    <location>
        <begin position="14"/>
        <end position="103"/>
    </location>
</feature>
<evidence type="ECO:0000256" key="8">
    <source>
        <dbReference type="ARBA" id="ARBA00023239"/>
    </source>
</evidence>
<dbReference type="SUPFAM" id="SSF50475">
    <property type="entry name" value="FMN-binding split barrel"/>
    <property type="match status" value="1"/>
</dbReference>
<accession>A0A3E2HBK5</accession>
<keyword evidence="6" id="KW-0210">Decarboxylase</keyword>
<dbReference type="FunFam" id="3.40.1670.10:FF:000004">
    <property type="entry name" value="Ferulic acid decarboxylase 1"/>
    <property type="match status" value="1"/>
</dbReference>
<feature type="non-terminal residue" evidence="16">
    <location>
        <position position="503"/>
    </location>
</feature>
<dbReference type="Proteomes" id="UP000258309">
    <property type="component" value="Unassembled WGS sequence"/>
</dbReference>
<evidence type="ECO:0000259" key="15">
    <source>
        <dbReference type="Pfam" id="PF20696"/>
    </source>
</evidence>
<evidence type="ECO:0000259" key="13">
    <source>
        <dbReference type="Pfam" id="PF01977"/>
    </source>
</evidence>
<dbReference type="SUPFAM" id="SSF143968">
    <property type="entry name" value="UbiD C-terminal domain-like"/>
    <property type="match status" value="1"/>
</dbReference>
<feature type="domain" description="3-octaprenyl-4-hydroxybenzoate carboxy-lyase-like Rift-related" evidence="13">
    <location>
        <begin position="118"/>
        <end position="318"/>
    </location>
</feature>
<dbReference type="Pfam" id="PF20695">
    <property type="entry name" value="UbiD_N"/>
    <property type="match status" value="1"/>
</dbReference>
<comment type="cofactor">
    <cofactor evidence="1">
        <name>Mn(2+)</name>
        <dbReference type="ChEBI" id="CHEBI:29035"/>
    </cofactor>
</comment>
<keyword evidence="2" id="KW-0963">Cytoplasm</keyword>
<evidence type="ECO:0000256" key="6">
    <source>
        <dbReference type="ARBA" id="ARBA00022793"/>
    </source>
</evidence>
<evidence type="ECO:0000256" key="2">
    <source>
        <dbReference type="ARBA" id="ARBA00022490"/>
    </source>
</evidence>
<dbReference type="GO" id="GO:0005737">
    <property type="term" value="C:cytoplasm"/>
    <property type="evidence" value="ECO:0007669"/>
    <property type="project" value="TreeGrafter"/>
</dbReference>
<keyword evidence="4" id="KW-0288">FMN</keyword>
<dbReference type="HAMAP" id="MF_01983">
    <property type="entry name" value="UbiD_FDC"/>
    <property type="match status" value="1"/>
</dbReference>
<comment type="cofactor">
    <cofactor evidence="9">
        <name>prenylated FMN</name>
        <dbReference type="ChEBI" id="CHEBI:87746"/>
    </cofactor>
</comment>
<dbReference type="EMBL" id="NCSJ02000091">
    <property type="protein sequence ID" value="RFU30795.1"/>
    <property type="molecule type" value="Genomic_DNA"/>
</dbReference>
<dbReference type="PANTHER" id="PTHR30108:SF17">
    <property type="entry name" value="FERULIC ACID DECARBOXYLASE 1"/>
    <property type="match status" value="1"/>
</dbReference>
<dbReference type="AlphaFoldDB" id="A0A3E2HBK5"/>
<evidence type="ECO:0000256" key="3">
    <source>
        <dbReference type="ARBA" id="ARBA00022630"/>
    </source>
</evidence>
<keyword evidence="17" id="KW-1185">Reference proteome</keyword>
<dbReference type="NCBIfam" id="TIGR00148">
    <property type="entry name" value="UbiD family decarboxylase"/>
    <property type="match status" value="1"/>
</dbReference>
<dbReference type="Pfam" id="PF20696">
    <property type="entry name" value="UbiD_C"/>
    <property type="match status" value="1"/>
</dbReference>
<evidence type="ECO:0000313" key="17">
    <source>
        <dbReference type="Proteomes" id="UP000258309"/>
    </source>
</evidence>
<dbReference type="STRING" id="5539.A0A3E2HBK5"/>
<dbReference type="InterPro" id="IPR049381">
    <property type="entry name" value="UbiD-like_C"/>
</dbReference>
<comment type="catalytic activity">
    <reaction evidence="10">
        <text>(E)-cinnamate + H(+) = styrene + CO2</text>
        <dbReference type="Rhea" id="RHEA:46920"/>
        <dbReference type="ChEBI" id="CHEBI:15378"/>
        <dbReference type="ChEBI" id="CHEBI:15669"/>
        <dbReference type="ChEBI" id="CHEBI:16526"/>
        <dbReference type="ChEBI" id="CHEBI:27452"/>
        <dbReference type="EC" id="4.1.1.102"/>
    </reaction>
</comment>
<dbReference type="OMA" id="DWKDVIW"/>
<keyword evidence="8" id="KW-0456">Lyase</keyword>